<dbReference type="Proteomes" id="UP000562929">
    <property type="component" value="Unassembled WGS sequence"/>
</dbReference>
<feature type="chain" id="PRO_5034141908" description="Secreted protein" evidence="1">
    <location>
        <begin position="18"/>
        <end position="72"/>
    </location>
</feature>
<feature type="signal peptide" evidence="1">
    <location>
        <begin position="1"/>
        <end position="17"/>
    </location>
</feature>
<keyword evidence="3" id="KW-1185">Reference proteome</keyword>
<comment type="caution">
    <text evidence="2">The sequence shown here is derived from an EMBL/GenBank/DDBJ whole genome shotgun (WGS) entry which is preliminary data.</text>
</comment>
<protein>
    <recommendedName>
        <fullName evidence="4">Secreted protein</fullName>
    </recommendedName>
</protein>
<dbReference type="EMBL" id="JAACLJ010000005">
    <property type="protein sequence ID" value="KAF4585868.1"/>
    <property type="molecule type" value="Genomic_DNA"/>
</dbReference>
<dbReference type="AlphaFoldDB" id="A0A8H4Q559"/>
<proteinExistence type="predicted"/>
<evidence type="ECO:0000313" key="3">
    <source>
        <dbReference type="Proteomes" id="UP000562929"/>
    </source>
</evidence>
<evidence type="ECO:0000256" key="1">
    <source>
        <dbReference type="SAM" id="SignalP"/>
    </source>
</evidence>
<accession>A0A8H4Q559</accession>
<reference evidence="2 3" key="1">
    <citation type="journal article" date="2020" name="G3 (Bethesda)">
        <title>Genetic Underpinnings of Host Manipulation by Ophiocordyceps as Revealed by Comparative Transcriptomics.</title>
        <authorList>
            <person name="Will I."/>
            <person name="Das B."/>
            <person name="Trinh T."/>
            <person name="Brachmann A."/>
            <person name="Ohm R.A."/>
            <person name="de Bekker C."/>
        </authorList>
    </citation>
    <scope>NUCLEOTIDE SEQUENCE [LARGE SCALE GENOMIC DNA]</scope>
    <source>
        <strain evidence="2 3">EC05</strain>
    </source>
</reference>
<gene>
    <name evidence="2" type="ORF">GQ602_005173</name>
</gene>
<keyword evidence="1" id="KW-0732">Signal</keyword>
<sequence>MHKKLLILTLYGSTATAQPGQLRPWIFTPQQPRCRTFLENCIGTVQYCNSFVNRRSPYSSPEDCFQQREDKR</sequence>
<evidence type="ECO:0000313" key="2">
    <source>
        <dbReference type="EMBL" id="KAF4585868.1"/>
    </source>
</evidence>
<name>A0A8H4Q559_9HYPO</name>
<evidence type="ECO:0008006" key="4">
    <source>
        <dbReference type="Google" id="ProtNLM"/>
    </source>
</evidence>
<organism evidence="2 3">
    <name type="scientific">Ophiocordyceps camponoti-floridani</name>
    <dbReference type="NCBI Taxonomy" id="2030778"/>
    <lineage>
        <taxon>Eukaryota</taxon>
        <taxon>Fungi</taxon>
        <taxon>Dikarya</taxon>
        <taxon>Ascomycota</taxon>
        <taxon>Pezizomycotina</taxon>
        <taxon>Sordariomycetes</taxon>
        <taxon>Hypocreomycetidae</taxon>
        <taxon>Hypocreales</taxon>
        <taxon>Ophiocordycipitaceae</taxon>
        <taxon>Ophiocordyceps</taxon>
    </lineage>
</organism>